<dbReference type="AlphaFoldDB" id="A0A427AYS8"/>
<dbReference type="EMBL" id="AMZH03000950">
    <property type="protein sequence ID" value="RRT81256.1"/>
    <property type="molecule type" value="Genomic_DNA"/>
</dbReference>
<organism evidence="2 3">
    <name type="scientific">Ensete ventricosum</name>
    <name type="common">Abyssinian banana</name>
    <name type="synonym">Musa ensete</name>
    <dbReference type="NCBI Taxonomy" id="4639"/>
    <lineage>
        <taxon>Eukaryota</taxon>
        <taxon>Viridiplantae</taxon>
        <taxon>Streptophyta</taxon>
        <taxon>Embryophyta</taxon>
        <taxon>Tracheophyta</taxon>
        <taxon>Spermatophyta</taxon>
        <taxon>Magnoliopsida</taxon>
        <taxon>Liliopsida</taxon>
        <taxon>Zingiberales</taxon>
        <taxon>Musaceae</taxon>
        <taxon>Ensete</taxon>
    </lineage>
</organism>
<evidence type="ECO:0000313" key="3">
    <source>
        <dbReference type="Proteomes" id="UP000287651"/>
    </source>
</evidence>
<gene>
    <name evidence="2" type="ORF">B296_00004857</name>
</gene>
<feature type="region of interest" description="Disordered" evidence="1">
    <location>
        <begin position="86"/>
        <end position="125"/>
    </location>
</feature>
<comment type="caution">
    <text evidence="2">The sequence shown here is derived from an EMBL/GenBank/DDBJ whole genome shotgun (WGS) entry which is preliminary data.</text>
</comment>
<evidence type="ECO:0000256" key="1">
    <source>
        <dbReference type="SAM" id="MobiDB-lite"/>
    </source>
</evidence>
<name>A0A427AYS8_ENSVE</name>
<sequence length="281" mass="31211">MGRHIAGRDKATAAAGRSKLLEVPLREVDHQASLPRQPYLPPGTGEPQLHTQRPPSTTTSGHSHLPLYFLLLLLFLDRVQIDPHDLFRPKAPGGERRKGREGKPKAGVAGHKNERKKGLKQEAAAATVEAAKQRSRSLCPSCRRLLLGPWRCFVPLPLSPSSYTNISFTRNQTEPLPIASSSTSWSVAFFYVSLPLSLSSYKNINFAKSRGQKRPATDAELPRNLCSIAPLQSCCKLPPISPCLRSSCFVLLPLFLLPPLARWKKRIRLWFRAVKVACLTE</sequence>
<dbReference type="Proteomes" id="UP000287651">
    <property type="component" value="Unassembled WGS sequence"/>
</dbReference>
<evidence type="ECO:0000313" key="2">
    <source>
        <dbReference type="EMBL" id="RRT81256.1"/>
    </source>
</evidence>
<reference evidence="2 3" key="1">
    <citation type="journal article" date="2014" name="Agronomy (Basel)">
        <title>A Draft Genome Sequence for Ensete ventricosum, the Drought-Tolerant Tree Against Hunger.</title>
        <authorList>
            <person name="Harrison J."/>
            <person name="Moore K.A."/>
            <person name="Paszkiewicz K."/>
            <person name="Jones T."/>
            <person name="Grant M."/>
            <person name="Ambacheew D."/>
            <person name="Muzemil S."/>
            <person name="Studholme D.J."/>
        </authorList>
    </citation>
    <scope>NUCLEOTIDE SEQUENCE [LARGE SCALE GENOMIC DNA]</scope>
</reference>
<proteinExistence type="predicted"/>
<feature type="compositionally biased region" description="Basic and acidic residues" evidence="1">
    <location>
        <begin position="86"/>
        <end position="104"/>
    </location>
</feature>
<feature type="compositionally biased region" description="Polar residues" evidence="1">
    <location>
        <begin position="49"/>
        <end position="60"/>
    </location>
</feature>
<accession>A0A427AYS8</accession>
<feature type="compositionally biased region" description="Basic and acidic residues" evidence="1">
    <location>
        <begin position="1"/>
        <end position="11"/>
    </location>
</feature>
<feature type="region of interest" description="Disordered" evidence="1">
    <location>
        <begin position="1"/>
        <end position="60"/>
    </location>
</feature>
<protein>
    <submittedName>
        <fullName evidence="2">Uncharacterized protein</fullName>
    </submittedName>
</protein>